<sequence>MNIIKATPSDTPTVAPLFNQYRVFYGQPDDPILAHDFIHARLTLEESVIFFAINEQGMAVGFTQLYPMFSSVSAQRIWVLNDLFVGDSQRGKGTGNALLKAAKAHALATGVCGIALETSVSNCGAQKLYESLGYEKDIEHFHYFLSLKT</sequence>
<evidence type="ECO:0000313" key="4">
    <source>
        <dbReference type="EMBL" id="MDD1794354.1"/>
    </source>
</evidence>
<dbReference type="InterPro" id="IPR050832">
    <property type="entry name" value="Bact_Acetyltransf"/>
</dbReference>
<keyword evidence="5" id="KW-1185">Reference proteome</keyword>
<dbReference type="PANTHER" id="PTHR43877">
    <property type="entry name" value="AMINOALKYLPHOSPHONATE N-ACETYLTRANSFERASE-RELATED-RELATED"/>
    <property type="match status" value="1"/>
</dbReference>
<accession>A0ABT5R2X0</accession>
<dbReference type="SUPFAM" id="SSF55729">
    <property type="entry name" value="Acyl-CoA N-acyltransferases (Nat)"/>
    <property type="match status" value="1"/>
</dbReference>
<evidence type="ECO:0000256" key="2">
    <source>
        <dbReference type="ARBA" id="ARBA00023315"/>
    </source>
</evidence>
<comment type="caution">
    <text evidence="4">The sequence shown here is derived from an EMBL/GenBank/DDBJ whole genome shotgun (WGS) entry which is preliminary data.</text>
</comment>
<dbReference type="PROSITE" id="PS51186">
    <property type="entry name" value="GNAT"/>
    <property type="match status" value="1"/>
</dbReference>
<dbReference type="InterPro" id="IPR016181">
    <property type="entry name" value="Acyl_CoA_acyltransferase"/>
</dbReference>
<protein>
    <submittedName>
        <fullName evidence="4">GNAT family N-acetyltransferase</fullName>
    </submittedName>
</protein>
<dbReference type="Pfam" id="PF00583">
    <property type="entry name" value="Acetyltransf_1"/>
    <property type="match status" value="1"/>
</dbReference>
<gene>
    <name evidence="4" type="ORF">LRP50_14545</name>
</gene>
<name>A0ABT5R2X0_9GAMM</name>
<dbReference type="Gene3D" id="3.40.630.30">
    <property type="match status" value="1"/>
</dbReference>
<dbReference type="EMBL" id="JAJUBC010000016">
    <property type="protein sequence ID" value="MDD1794354.1"/>
    <property type="molecule type" value="Genomic_DNA"/>
</dbReference>
<dbReference type="RefSeq" id="WP_274165184.1">
    <property type="nucleotide sequence ID" value="NZ_JAJUBC010000016.1"/>
</dbReference>
<keyword evidence="1" id="KW-0808">Transferase</keyword>
<keyword evidence="2" id="KW-0012">Acyltransferase</keyword>
<dbReference type="Proteomes" id="UP001149400">
    <property type="component" value="Unassembled WGS sequence"/>
</dbReference>
<evidence type="ECO:0000313" key="5">
    <source>
        <dbReference type="Proteomes" id="UP001149400"/>
    </source>
</evidence>
<proteinExistence type="predicted"/>
<organism evidence="4 5">
    <name type="scientific">Enterovibrio gelatinilyticus</name>
    <dbReference type="NCBI Taxonomy" id="2899819"/>
    <lineage>
        <taxon>Bacteria</taxon>
        <taxon>Pseudomonadati</taxon>
        <taxon>Pseudomonadota</taxon>
        <taxon>Gammaproteobacteria</taxon>
        <taxon>Vibrionales</taxon>
        <taxon>Vibrionaceae</taxon>
        <taxon>Enterovibrio</taxon>
    </lineage>
</organism>
<evidence type="ECO:0000256" key="1">
    <source>
        <dbReference type="ARBA" id="ARBA00022679"/>
    </source>
</evidence>
<feature type="domain" description="N-acetyltransferase" evidence="3">
    <location>
        <begin position="1"/>
        <end position="149"/>
    </location>
</feature>
<dbReference type="InterPro" id="IPR000182">
    <property type="entry name" value="GNAT_dom"/>
</dbReference>
<evidence type="ECO:0000259" key="3">
    <source>
        <dbReference type="PROSITE" id="PS51186"/>
    </source>
</evidence>
<dbReference type="PANTHER" id="PTHR43877:SF2">
    <property type="entry name" value="AMINOALKYLPHOSPHONATE N-ACETYLTRANSFERASE-RELATED"/>
    <property type="match status" value="1"/>
</dbReference>
<reference evidence="4" key="1">
    <citation type="submission" date="2021-12" db="EMBL/GenBank/DDBJ databases">
        <title>Enterovibrio ZSDZ35 sp. nov. and Enterovibrio ZSDZ42 sp. nov., isolated from coastal seawater in Qingdao.</title>
        <authorList>
            <person name="Zhang P."/>
        </authorList>
    </citation>
    <scope>NUCLEOTIDE SEQUENCE</scope>
    <source>
        <strain evidence="4">ZSDZ42</strain>
    </source>
</reference>